<protein>
    <recommendedName>
        <fullName evidence="2">Integrase catalytic domain-containing protein</fullName>
    </recommendedName>
</protein>
<dbReference type="AlphaFoldDB" id="A0A6L2MCP0"/>
<dbReference type="GO" id="GO:0004190">
    <property type="term" value="F:aspartic-type endopeptidase activity"/>
    <property type="evidence" value="ECO:0007669"/>
    <property type="project" value="UniProtKB-KW"/>
</dbReference>
<keyword evidence="1" id="KW-0064">Aspartyl protease</keyword>
<dbReference type="SUPFAM" id="SSF53098">
    <property type="entry name" value="Ribonuclease H-like"/>
    <property type="match status" value="1"/>
</dbReference>
<dbReference type="InterPro" id="IPR012337">
    <property type="entry name" value="RNaseH-like_sf"/>
</dbReference>
<name>A0A6L2MCP0_TANCI</name>
<dbReference type="PANTHER" id="PTHR35317">
    <property type="entry name" value="OS04G0629600 PROTEIN"/>
    <property type="match status" value="1"/>
</dbReference>
<dbReference type="Pfam" id="PF13961">
    <property type="entry name" value="DUF4219"/>
    <property type="match status" value="1"/>
</dbReference>
<evidence type="ECO:0000259" key="2">
    <source>
        <dbReference type="PROSITE" id="PS50994"/>
    </source>
</evidence>
<keyword evidence="1" id="KW-0378">Hydrolase</keyword>
<reference evidence="3" key="1">
    <citation type="journal article" date="2019" name="Sci. Rep.">
        <title>Draft genome of Tanacetum cinerariifolium, the natural source of mosquito coil.</title>
        <authorList>
            <person name="Yamashiro T."/>
            <person name="Shiraishi A."/>
            <person name="Satake H."/>
            <person name="Nakayama K."/>
        </authorList>
    </citation>
    <scope>NUCLEOTIDE SEQUENCE</scope>
</reference>
<dbReference type="InterPro" id="IPR025314">
    <property type="entry name" value="DUF4219"/>
</dbReference>
<comment type="caution">
    <text evidence="3">The sequence shown here is derived from an EMBL/GenBank/DDBJ whole genome shotgun (WGS) entry which is preliminary data.</text>
</comment>
<proteinExistence type="predicted"/>
<dbReference type="EMBL" id="BKCJ010006122">
    <property type="protein sequence ID" value="GEU70482.1"/>
    <property type="molecule type" value="Genomic_DNA"/>
</dbReference>
<dbReference type="InterPro" id="IPR054722">
    <property type="entry name" value="PolX-like_BBD"/>
</dbReference>
<evidence type="ECO:0000256" key="1">
    <source>
        <dbReference type="ARBA" id="ARBA00022750"/>
    </source>
</evidence>
<dbReference type="Pfam" id="PF14223">
    <property type="entry name" value="Retrotran_gag_2"/>
    <property type="match status" value="1"/>
</dbReference>
<dbReference type="Pfam" id="PF21530">
    <property type="entry name" value="Pif1_2B_dom"/>
    <property type="match status" value="1"/>
</dbReference>
<dbReference type="Gene3D" id="3.30.420.10">
    <property type="entry name" value="Ribonuclease H-like superfamily/Ribonuclease H"/>
    <property type="match status" value="1"/>
</dbReference>
<dbReference type="InterPro" id="IPR049163">
    <property type="entry name" value="Pif1-like_2B_dom"/>
</dbReference>
<evidence type="ECO:0000313" key="3">
    <source>
        <dbReference type="EMBL" id="GEU70482.1"/>
    </source>
</evidence>
<organism evidence="3">
    <name type="scientific">Tanacetum cinerariifolium</name>
    <name type="common">Dalmatian daisy</name>
    <name type="synonym">Chrysanthemum cinerariifolium</name>
    <dbReference type="NCBI Taxonomy" id="118510"/>
    <lineage>
        <taxon>Eukaryota</taxon>
        <taxon>Viridiplantae</taxon>
        <taxon>Streptophyta</taxon>
        <taxon>Embryophyta</taxon>
        <taxon>Tracheophyta</taxon>
        <taxon>Spermatophyta</taxon>
        <taxon>Magnoliopsida</taxon>
        <taxon>eudicotyledons</taxon>
        <taxon>Gunneridae</taxon>
        <taxon>Pentapetalae</taxon>
        <taxon>asterids</taxon>
        <taxon>campanulids</taxon>
        <taxon>Asterales</taxon>
        <taxon>Asteraceae</taxon>
        <taxon>Asteroideae</taxon>
        <taxon>Anthemideae</taxon>
        <taxon>Anthemidinae</taxon>
        <taxon>Tanacetum</taxon>
    </lineage>
</organism>
<dbReference type="Pfam" id="PF07727">
    <property type="entry name" value="RVT_2"/>
    <property type="match status" value="1"/>
</dbReference>
<dbReference type="InterPro" id="IPR013103">
    <property type="entry name" value="RVT_2"/>
</dbReference>
<sequence>MKLQDKAIVCPKNDTTNIINNKILSLLPGRAYTYISYDEAIPHGHDGGGVELLYRREYLNTLSFPGLPPHRLELKIGTPIMLLHNIAIAEAGKELGITSLSGQTPTSIHQLSRRPVEVAQSFNFSAVTTLSRTWCMPNYQSRKEMTGNNGGKDGQITLHYPMLSRTNYAAWAIKMRVFMQAQGVWEVVEPRTTNMVVEKSAKEPWEALKTMFMRAYRVKTARIQTLKAEFESLNMKETEGVDEFAVKVSNIVSTMRALGDTVKECYVVKKLLRAVPSKFLQIASTLEQFGDLDMMRAEEVIRRLKAHEERMKGYVDLEAHEAEAEKEVVIMVVVVVVEVDHTIKEKEVKVRLAVKIRAGYSAIIAKSVDIMQLRTHGDATNESHVWYLDIGASNHMTGDKYKFKNLNEMVQGYMKFGNEIKVRIKGKGSIVFQCKNGEQQKLDEVYYIPDLCSNIISLGQLAVGGDEIKIKDPFLWVYNGTGKLLMKVHRMGHVNFNSLKFMFDKSLIEGMPKMYTQTLPCEGCLTKDEALDVFKNFKRKVEVETGEKLKVLRTDRGDVFKNFKRKVEVETGEKLKVLRIDRGGDFLSNQFTTNCNETGLERHFTSPYSSQQNRVVERRNRTVVEMEPVTYTEASKRGKWVKSMDSKLASIEKNNAWKLVDLPKNQNPIGLKWVYKVKRDPNGKIVKYKAIIMAKGYVQKHGIDYKEVFAPVAKIETVHLILALTGSYGWWVHHLDVKSAFLNVDLEEEVYVSQQEGYQKEGESNKVYKISKALYGLKQAPRAWNACLDQYLKSLGFVRCAHEYSVYTKKEKGDILILGDMNTKFEMSNLVLLTFYLGIEVSQLEDGITLKQEAYAKNLLIKTRMLDCNPTKNPMEHKLKLLKEEGKPVNPTEYRSIAGGLRYLTHTRPYISFAVRFVSRFMEKPTVKHLQAMKRILSDLANDVNDKKSTGGMAFYLNVAHVCGKEQKADILTKPLARVKHEKMRNLMGIKKVMVWDGCFPALPV</sequence>
<gene>
    <name evidence="3" type="ORF">Tci_042460</name>
</gene>
<dbReference type="GO" id="GO:0015074">
    <property type="term" value="P:DNA integration"/>
    <property type="evidence" value="ECO:0007669"/>
    <property type="project" value="InterPro"/>
</dbReference>
<dbReference type="SUPFAM" id="SSF56672">
    <property type="entry name" value="DNA/RNA polymerases"/>
    <property type="match status" value="1"/>
</dbReference>
<keyword evidence="1" id="KW-0645">Protease</keyword>
<dbReference type="InterPro" id="IPR036397">
    <property type="entry name" value="RNaseH_sf"/>
</dbReference>
<dbReference type="PROSITE" id="PS50994">
    <property type="entry name" value="INTEGRASE"/>
    <property type="match status" value="1"/>
</dbReference>
<feature type="domain" description="Integrase catalytic" evidence="2">
    <location>
        <begin position="576"/>
        <end position="626"/>
    </location>
</feature>
<dbReference type="InterPro" id="IPR001584">
    <property type="entry name" value="Integrase_cat-core"/>
</dbReference>
<dbReference type="InterPro" id="IPR043502">
    <property type="entry name" value="DNA/RNA_pol_sf"/>
</dbReference>
<dbReference type="Pfam" id="PF22936">
    <property type="entry name" value="Pol_BBD"/>
    <property type="match status" value="1"/>
</dbReference>
<dbReference type="PANTHER" id="PTHR35317:SF38">
    <property type="entry name" value="RNA-DIRECTED DNA POLYMERASE"/>
    <property type="match status" value="1"/>
</dbReference>
<accession>A0A6L2MCP0</accession>
<dbReference type="GO" id="GO:0003676">
    <property type="term" value="F:nucleic acid binding"/>
    <property type="evidence" value="ECO:0007669"/>
    <property type="project" value="InterPro"/>
</dbReference>